<comment type="caution">
    <text evidence="6">The sequence shown here is derived from an EMBL/GenBank/DDBJ whole genome shotgun (WGS) entry which is preliminary data.</text>
</comment>
<feature type="domain" description="EF-hand" evidence="5">
    <location>
        <begin position="73"/>
        <end position="108"/>
    </location>
</feature>
<dbReference type="InterPro" id="IPR011992">
    <property type="entry name" value="EF-hand-dom_pair"/>
</dbReference>
<dbReference type="PANTHER" id="PTHR10891">
    <property type="entry name" value="EF-HAND CALCIUM-BINDING DOMAIN CONTAINING PROTEIN"/>
    <property type="match status" value="1"/>
</dbReference>
<evidence type="ECO:0000256" key="1">
    <source>
        <dbReference type="ARBA" id="ARBA00022723"/>
    </source>
</evidence>
<accession>A0ABU6SIK3</accession>
<evidence type="ECO:0000313" key="7">
    <source>
        <dbReference type="Proteomes" id="UP001341840"/>
    </source>
</evidence>
<dbReference type="SUPFAM" id="SSF47473">
    <property type="entry name" value="EF-hand"/>
    <property type="match status" value="1"/>
</dbReference>
<keyword evidence="1" id="KW-0479">Metal-binding</keyword>
<keyword evidence="7" id="KW-1185">Reference proteome</keyword>
<evidence type="ECO:0000256" key="3">
    <source>
        <dbReference type="ARBA" id="ARBA00022837"/>
    </source>
</evidence>
<keyword evidence="3" id="KW-0106">Calcium</keyword>
<feature type="compositionally biased region" description="Low complexity" evidence="4">
    <location>
        <begin position="25"/>
        <end position="47"/>
    </location>
</feature>
<evidence type="ECO:0000256" key="2">
    <source>
        <dbReference type="ARBA" id="ARBA00022737"/>
    </source>
</evidence>
<dbReference type="Proteomes" id="UP001341840">
    <property type="component" value="Unassembled WGS sequence"/>
</dbReference>
<feature type="domain" description="EF-hand" evidence="5">
    <location>
        <begin position="146"/>
        <end position="181"/>
    </location>
</feature>
<dbReference type="InterPro" id="IPR018247">
    <property type="entry name" value="EF_Hand_1_Ca_BS"/>
</dbReference>
<dbReference type="CDD" id="cd00051">
    <property type="entry name" value="EFh"/>
    <property type="match status" value="1"/>
</dbReference>
<reference evidence="6 7" key="1">
    <citation type="journal article" date="2023" name="Plants (Basel)">
        <title>Bridging the Gap: Combining Genomics and Transcriptomics Approaches to Understand Stylosanthes scabra, an Orphan Legume from the Brazilian Caatinga.</title>
        <authorList>
            <person name="Ferreira-Neto J.R.C."/>
            <person name="da Silva M.D."/>
            <person name="Binneck E."/>
            <person name="de Melo N.F."/>
            <person name="da Silva R.H."/>
            <person name="de Melo A.L.T.M."/>
            <person name="Pandolfi V."/>
            <person name="Bustamante F.O."/>
            <person name="Brasileiro-Vidal A.C."/>
            <person name="Benko-Iseppon A.M."/>
        </authorList>
    </citation>
    <scope>NUCLEOTIDE SEQUENCE [LARGE SCALE GENOMIC DNA]</scope>
    <source>
        <tissue evidence="6">Leaves</tissue>
    </source>
</reference>
<sequence>MKLINNLKLSPKRLWRSSKKDRSAPSRSDPPSFGSSASSSEGSTHKSTAGGAATPTSVLPDASGDWSIDVSAELHLELSQAFRLIDRDGDGIVSRQELEAVLTRLAALRAEEVAAMLREVDAEGRGCISVEELVSRVGSVGDAPTMEKDELREAFEVFDNDGDGRISAEELLRVFQAIGDERCTLEECRRMIEGVDRNGDGFVCFEDFSRMMELQQQQR</sequence>
<feature type="region of interest" description="Disordered" evidence="4">
    <location>
        <begin position="1"/>
        <end position="60"/>
    </location>
</feature>
<name>A0ABU6SIK3_9FABA</name>
<evidence type="ECO:0000256" key="4">
    <source>
        <dbReference type="SAM" id="MobiDB-lite"/>
    </source>
</evidence>
<dbReference type="PROSITE" id="PS00018">
    <property type="entry name" value="EF_HAND_1"/>
    <property type="match status" value="3"/>
</dbReference>
<evidence type="ECO:0000313" key="6">
    <source>
        <dbReference type="EMBL" id="MED6136156.1"/>
    </source>
</evidence>
<dbReference type="SMART" id="SM00054">
    <property type="entry name" value="EFh"/>
    <property type="match status" value="4"/>
</dbReference>
<protein>
    <recommendedName>
        <fullName evidence="5">EF-hand domain-containing protein</fullName>
    </recommendedName>
</protein>
<dbReference type="PROSITE" id="PS50222">
    <property type="entry name" value="EF_HAND_2"/>
    <property type="match status" value="3"/>
</dbReference>
<dbReference type="Gene3D" id="1.10.238.10">
    <property type="entry name" value="EF-hand"/>
    <property type="match status" value="2"/>
</dbReference>
<dbReference type="InterPro" id="IPR039647">
    <property type="entry name" value="EF_hand_pair_protein_CML-like"/>
</dbReference>
<keyword evidence="2" id="KW-0677">Repeat</keyword>
<evidence type="ECO:0000259" key="5">
    <source>
        <dbReference type="PROSITE" id="PS50222"/>
    </source>
</evidence>
<feature type="domain" description="EF-hand" evidence="5">
    <location>
        <begin position="183"/>
        <end position="218"/>
    </location>
</feature>
<dbReference type="EMBL" id="JASCZI010060812">
    <property type="protein sequence ID" value="MED6136156.1"/>
    <property type="molecule type" value="Genomic_DNA"/>
</dbReference>
<dbReference type="InterPro" id="IPR002048">
    <property type="entry name" value="EF_hand_dom"/>
</dbReference>
<proteinExistence type="predicted"/>
<gene>
    <name evidence="6" type="ORF">PIB30_053441</name>
</gene>
<organism evidence="6 7">
    <name type="scientific">Stylosanthes scabra</name>
    <dbReference type="NCBI Taxonomy" id="79078"/>
    <lineage>
        <taxon>Eukaryota</taxon>
        <taxon>Viridiplantae</taxon>
        <taxon>Streptophyta</taxon>
        <taxon>Embryophyta</taxon>
        <taxon>Tracheophyta</taxon>
        <taxon>Spermatophyta</taxon>
        <taxon>Magnoliopsida</taxon>
        <taxon>eudicotyledons</taxon>
        <taxon>Gunneridae</taxon>
        <taxon>Pentapetalae</taxon>
        <taxon>rosids</taxon>
        <taxon>fabids</taxon>
        <taxon>Fabales</taxon>
        <taxon>Fabaceae</taxon>
        <taxon>Papilionoideae</taxon>
        <taxon>50 kb inversion clade</taxon>
        <taxon>dalbergioids sensu lato</taxon>
        <taxon>Dalbergieae</taxon>
        <taxon>Pterocarpus clade</taxon>
        <taxon>Stylosanthes</taxon>
    </lineage>
</organism>
<dbReference type="Pfam" id="PF13499">
    <property type="entry name" value="EF-hand_7"/>
    <property type="match status" value="2"/>
</dbReference>